<feature type="chain" id="PRO_5044929167" description="LPS-assembly protein LptD" evidence="1">
    <location>
        <begin position="22"/>
        <end position="793"/>
    </location>
</feature>
<organism evidence="4 5">
    <name type="scientific">Rubrivivax gelatinosus</name>
    <name type="common">Rhodocyclus gelatinosus</name>
    <name type="synonym">Rhodopseudomonas gelatinosa</name>
    <dbReference type="NCBI Taxonomy" id="28068"/>
    <lineage>
        <taxon>Bacteria</taxon>
        <taxon>Pseudomonadati</taxon>
        <taxon>Pseudomonadota</taxon>
        <taxon>Betaproteobacteria</taxon>
        <taxon>Burkholderiales</taxon>
        <taxon>Sphaerotilaceae</taxon>
        <taxon>Rubrivivax</taxon>
    </lineage>
</organism>
<comment type="caution">
    <text evidence="4">The sequence shown here is derived from an EMBL/GenBank/DDBJ whole genome shotgun (WGS) entry which is preliminary data.</text>
</comment>
<keyword evidence="1" id="KW-0998">Cell outer membrane</keyword>
<keyword evidence="1" id="KW-0472">Membrane</keyword>
<dbReference type="PANTHER" id="PTHR30189:SF1">
    <property type="entry name" value="LPS-ASSEMBLY PROTEIN LPTD"/>
    <property type="match status" value="1"/>
</dbReference>
<dbReference type="Proteomes" id="UP001041814">
    <property type="component" value="Unassembled WGS sequence"/>
</dbReference>
<dbReference type="RefSeq" id="WP_200377908.1">
    <property type="nucleotide sequence ID" value="NZ_NRRU01000009.1"/>
</dbReference>
<dbReference type="PANTHER" id="PTHR30189">
    <property type="entry name" value="LPS-ASSEMBLY PROTEIN"/>
    <property type="match status" value="1"/>
</dbReference>
<dbReference type="InterPro" id="IPR020889">
    <property type="entry name" value="LipoPS_assembly_LptD"/>
</dbReference>
<name>A0ABS1DPN5_RUBGE</name>
<comment type="function">
    <text evidence="1">Together with LptE, is involved in the assembly of lipopolysaccharide (LPS) at the surface of the outer membrane.</text>
</comment>
<sequence precursor="true">MRLTPLALAAGLLFVGAGIRAQSPDAPAENGLQSAPKLIPDRKLEAPPGGEAGRRLPIVLRAQEVRARPNLDAVAEGEVEFRRGGTVIQSDRLSYDQAEDLAVARGHVRIERAGAIYEGPELQLRVQRFEGFFLSPEFELLEFGAGGHAERIDFIDSSRAKLSNAIYTSCPRDGSGDPAWVLEAREVRLDFDANEGVADGAVLRFLGAPILAGPSISFPLTDERKSGWLPPSIGLDSRSGLELTVPYYWNIAPNRDATIAPWLSTKRGAGLQTQFRYLERSLGGTLDLDVLPNDRVADRSRSAWHWEHEGRFGGSGFYSADFRHVSDDGWWKDFPDSRRSLTPRLLGSDARIEQALHLGDSEGLAYVRTQRWQVLQDSDQLVTSPYQRSPQVGLRLGGGAGAGLRYSAETEFNRFTLPVGEDDGTRLTGDRVHLLASLSRRFGDPGWWLEPRLALNAASYRTDQRMADGDRSASRSVPTFSLDFGLELERETSGFGRALRQTLEPRLLYVRTPYEKQSDLPNFDSFGKDFNFQSIYSPNIFSGVDRVSDANQLTAGVTSRVVDAANGKELFRLGVVQRYLFSDQRVTSQADGTPDGETFDQPFSDVLLLGSTSLVPSWTLDGTLQYSPEISRTVRSVVGARYSPGPFRTVSATYRFARGLSEQVELGWQWPLSGRVPTTAERGTRSMIGAAAGGGGSCSGTWYGVGRFNYSMKDSRITDSILGVEYDAGCWIGRFVAERLSTGRSEATTRLMFQLELVGLSRLGSNPLGVLKDNIPGYTLLREERRDPISSDE</sequence>
<protein>
    <recommendedName>
        <fullName evidence="1">LPS-assembly protein LptD</fullName>
    </recommendedName>
</protein>
<comment type="subcellular location">
    <subcellularLocation>
        <location evidence="1">Cell outer membrane</location>
    </subcellularLocation>
</comment>
<evidence type="ECO:0000256" key="1">
    <source>
        <dbReference type="HAMAP-Rule" id="MF_01411"/>
    </source>
</evidence>
<reference evidence="4" key="2">
    <citation type="journal article" date="2020" name="Microorganisms">
        <title>Osmotic Adaptation and Compatible Solute Biosynthesis of Phototrophic Bacteria as Revealed from Genome Analyses.</title>
        <authorList>
            <person name="Imhoff J.F."/>
            <person name="Rahn T."/>
            <person name="Kunzel S."/>
            <person name="Keller A."/>
            <person name="Neulinger S.C."/>
        </authorList>
    </citation>
    <scope>NUCLEOTIDE SEQUENCE</scope>
    <source>
        <strain evidence="4">IM 151</strain>
    </source>
</reference>
<keyword evidence="1" id="KW-0732">Signal</keyword>
<reference evidence="4" key="1">
    <citation type="submission" date="2017-08" db="EMBL/GenBank/DDBJ databases">
        <authorList>
            <person name="Imhoff J.F."/>
            <person name="Rahn T."/>
            <person name="Kuenzel S."/>
            <person name="Neulinger S.C."/>
        </authorList>
    </citation>
    <scope>NUCLEOTIDE SEQUENCE</scope>
    <source>
        <strain evidence="4">IM 151</strain>
    </source>
</reference>
<feature type="region of interest" description="Disordered" evidence="2">
    <location>
        <begin position="24"/>
        <end position="51"/>
    </location>
</feature>
<evidence type="ECO:0000259" key="3">
    <source>
        <dbReference type="Pfam" id="PF04453"/>
    </source>
</evidence>
<dbReference type="HAMAP" id="MF_01411">
    <property type="entry name" value="LPS_assembly_LptD"/>
    <property type="match status" value="1"/>
</dbReference>
<keyword evidence="5" id="KW-1185">Reference proteome</keyword>
<proteinExistence type="inferred from homology"/>
<accession>A0ABS1DPN5</accession>
<feature type="domain" description="LptD C-terminal" evidence="3">
    <location>
        <begin position="300"/>
        <end position="672"/>
    </location>
</feature>
<feature type="signal peptide" evidence="1">
    <location>
        <begin position="1"/>
        <end position="21"/>
    </location>
</feature>
<gene>
    <name evidence="1" type="primary">lptD</name>
    <name evidence="4" type="ORF">CKO43_04000</name>
</gene>
<evidence type="ECO:0000313" key="5">
    <source>
        <dbReference type="Proteomes" id="UP001041814"/>
    </source>
</evidence>
<dbReference type="EMBL" id="NRRU01000009">
    <property type="protein sequence ID" value="MBK1711942.1"/>
    <property type="molecule type" value="Genomic_DNA"/>
</dbReference>
<comment type="caution">
    <text evidence="1">Lacks conserved residue(s) required for the propagation of feature annotation.</text>
</comment>
<dbReference type="InterPro" id="IPR007543">
    <property type="entry name" value="LptD_C"/>
</dbReference>
<dbReference type="InterPro" id="IPR050218">
    <property type="entry name" value="LptD"/>
</dbReference>
<evidence type="ECO:0000256" key="2">
    <source>
        <dbReference type="SAM" id="MobiDB-lite"/>
    </source>
</evidence>
<evidence type="ECO:0000313" key="4">
    <source>
        <dbReference type="EMBL" id="MBK1711942.1"/>
    </source>
</evidence>
<dbReference type="Pfam" id="PF04453">
    <property type="entry name" value="LptD"/>
    <property type="match status" value="1"/>
</dbReference>
<comment type="subunit">
    <text evidence="1">Component of the lipopolysaccharide transport and assembly complex. Interacts with LptE and LptA.</text>
</comment>
<comment type="similarity">
    <text evidence="1">Belongs to the LptD family.</text>
</comment>